<proteinExistence type="predicted"/>
<dbReference type="EMBL" id="JAUKVY010000005">
    <property type="protein sequence ID" value="MDO1532550.1"/>
    <property type="molecule type" value="Genomic_DNA"/>
</dbReference>
<evidence type="ECO:0008006" key="4">
    <source>
        <dbReference type="Google" id="ProtNLM"/>
    </source>
</evidence>
<feature type="region of interest" description="Disordered" evidence="1">
    <location>
        <begin position="1"/>
        <end position="21"/>
    </location>
</feature>
<dbReference type="RefSeq" id="WP_301807353.1">
    <property type="nucleotide sequence ID" value="NZ_JAUJZH010000005.1"/>
</dbReference>
<comment type="caution">
    <text evidence="2">The sequence shown here is derived from an EMBL/GenBank/DDBJ whole genome shotgun (WGS) entry which is preliminary data.</text>
</comment>
<evidence type="ECO:0000256" key="1">
    <source>
        <dbReference type="SAM" id="MobiDB-lite"/>
    </source>
</evidence>
<dbReference type="Proteomes" id="UP001169027">
    <property type="component" value="Unassembled WGS sequence"/>
</dbReference>
<gene>
    <name evidence="2" type="ORF">Q2T77_09650</name>
</gene>
<evidence type="ECO:0000313" key="3">
    <source>
        <dbReference type="Proteomes" id="UP001169027"/>
    </source>
</evidence>
<evidence type="ECO:0000313" key="2">
    <source>
        <dbReference type="EMBL" id="MDO1532550.1"/>
    </source>
</evidence>
<protein>
    <recommendedName>
        <fullName evidence="4">DUF1127 domain-containing protein</fullName>
    </recommendedName>
</protein>
<organism evidence="2 3">
    <name type="scientific">Variovorax ginsengisoli</name>
    <dbReference type="NCBI Taxonomy" id="363844"/>
    <lineage>
        <taxon>Bacteria</taxon>
        <taxon>Pseudomonadati</taxon>
        <taxon>Pseudomonadota</taxon>
        <taxon>Betaproteobacteria</taxon>
        <taxon>Burkholderiales</taxon>
        <taxon>Comamonadaceae</taxon>
        <taxon>Variovorax</taxon>
    </lineage>
</organism>
<name>A0ABT8S151_9BURK</name>
<sequence length="68" mass="7741">MNIDLIPSASDSPIGESSSTPLQDPIRWIAALYGAWRQRARDADQVRMMSALERLDIGLPHDPFDRYR</sequence>
<accession>A0ABT8S151</accession>
<reference evidence="2" key="1">
    <citation type="submission" date="2023-06" db="EMBL/GenBank/DDBJ databases">
        <authorList>
            <person name="Jiang Y."/>
            <person name="Liu Q."/>
        </authorList>
    </citation>
    <scope>NUCLEOTIDE SEQUENCE</scope>
    <source>
        <strain evidence="2">CGMCC 1.12090</strain>
    </source>
</reference>
<feature type="compositionally biased region" description="Polar residues" evidence="1">
    <location>
        <begin position="9"/>
        <end position="21"/>
    </location>
</feature>
<keyword evidence="3" id="KW-1185">Reference proteome</keyword>